<evidence type="ECO:0000259" key="1">
    <source>
        <dbReference type="Pfam" id="PF25597"/>
    </source>
</evidence>
<dbReference type="InterPro" id="IPR057670">
    <property type="entry name" value="SH3_retrovirus"/>
</dbReference>
<proteinExistence type="predicted"/>
<evidence type="ECO:0000313" key="2">
    <source>
        <dbReference type="EMBL" id="EFN61746.1"/>
    </source>
</evidence>
<feature type="non-terminal residue" evidence="2">
    <location>
        <position position="1"/>
    </location>
</feature>
<accession>E2AXU3</accession>
<keyword evidence="3" id="KW-1185">Reference proteome</keyword>
<feature type="non-terminal residue" evidence="2">
    <location>
        <position position="68"/>
    </location>
</feature>
<dbReference type="AlphaFoldDB" id="E2AXU3"/>
<dbReference type="EMBL" id="GL443703">
    <property type="protein sequence ID" value="EFN61746.1"/>
    <property type="molecule type" value="Genomic_DNA"/>
</dbReference>
<dbReference type="InParanoid" id="E2AXU3"/>
<organism evidence="3">
    <name type="scientific">Camponotus floridanus</name>
    <name type="common">Florida carpenter ant</name>
    <dbReference type="NCBI Taxonomy" id="104421"/>
    <lineage>
        <taxon>Eukaryota</taxon>
        <taxon>Metazoa</taxon>
        <taxon>Ecdysozoa</taxon>
        <taxon>Arthropoda</taxon>
        <taxon>Hexapoda</taxon>
        <taxon>Insecta</taxon>
        <taxon>Pterygota</taxon>
        <taxon>Neoptera</taxon>
        <taxon>Endopterygota</taxon>
        <taxon>Hymenoptera</taxon>
        <taxon>Apocrita</taxon>
        <taxon>Aculeata</taxon>
        <taxon>Formicoidea</taxon>
        <taxon>Formicidae</taxon>
        <taxon>Formicinae</taxon>
        <taxon>Camponotus</taxon>
    </lineage>
</organism>
<gene>
    <name evidence="2" type="ORF">EAG_00487</name>
</gene>
<evidence type="ECO:0000313" key="3">
    <source>
        <dbReference type="Proteomes" id="UP000000311"/>
    </source>
</evidence>
<dbReference type="STRING" id="104421.E2AXU3"/>
<dbReference type="Pfam" id="PF25597">
    <property type="entry name" value="SH3_retrovirus"/>
    <property type="match status" value="1"/>
</dbReference>
<sequence>IWNGRLPSVKHLKAYGCLAYAHLPYQGRGKLEPRARICTFVDYSSQTKGYRLWDSNKKEIIQTKHVRF</sequence>
<protein>
    <submittedName>
        <fullName evidence="2">Retrovirus-related Pol polyprotein from transposon TNT 1-94</fullName>
    </submittedName>
</protein>
<name>E2AXU3_CAMFO</name>
<feature type="domain" description="Retroviral polymerase SH3-like" evidence="1">
    <location>
        <begin position="17"/>
        <end position="68"/>
    </location>
</feature>
<reference evidence="2 3" key="1">
    <citation type="journal article" date="2010" name="Science">
        <title>Genomic comparison of the ants Camponotus floridanus and Harpegnathos saltator.</title>
        <authorList>
            <person name="Bonasio R."/>
            <person name="Zhang G."/>
            <person name="Ye C."/>
            <person name="Mutti N.S."/>
            <person name="Fang X."/>
            <person name="Qin N."/>
            <person name="Donahue G."/>
            <person name="Yang P."/>
            <person name="Li Q."/>
            <person name="Li C."/>
            <person name="Zhang P."/>
            <person name="Huang Z."/>
            <person name="Berger S.L."/>
            <person name="Reinberg D."/>
            <person name="Wang J."/>
            <person name="Liebig J."/>
        </authorList>
    </citation>
    <scope>NUCLEOTIDE SEQUENCE [LARGE SCALE GENOMIC DNA]</scope>
    <source>
        <strain evidence="3">C129</strain>
    </source>
</reference>
<dbReference type="Proteomes" id="UP000000311">
    <property type="component" value="Unassembled WGS sequence"/>
</dbReference>